<dbReference type="PROSITE" id="PS50977">
    <property type="entry name" value="HTH_TETR_2"/>
    <property type="match status" value="1"/>
</dbReference>
<reference evidence="4" key="1">
    <citation type="submission" date="2020-08" db="EMBL/GenBank/DDBJ databases">
        <title>Taxonomic study for Lactobacillus species isolated from hardwood bark.</title>
        <authorList>
            <person name="Tohno M."/>
            <person name="Tanizawa Y."/>
        </authorList>
    </citation>
    <scope>NUCLEOTIDE SEQUENCE</scope>
    <source>
        <strain evidence="4">B40</strain>
    </source>
</reference>
<dbReference type="RefSeq" id="WP_212781393.1">
    <property type="nucleotide sequence ID" value="NZ_BMAY01000016.1"/>
</dbReference>
<dbReference type="Pfam" id="PF00440">
    <property type="entry name" value="TetR_N"/>
    <property type="match status" value="1"/>
</dbReference>
<proteinExistence type="predicted"/>
<dbReference type="InterPro" id="IPR009057">
    <property type="entry name" value="Homeodomain-like_sf"/>
</dbReference>
<dbReference type="Gene3D" id="1.10.357.10">
    <property type="entry name" value="Tetracycline Repressor, domain 2"/>
    <property type="match status" value="1"/>
</dbReference>
<organism evidence="4 5">
    <name type="scientific">Lactobacillus corticis</name>
    <dbReference type="NCBI Taxonomy" id="2201249"/>
    <lineage>
        <taxon>Bacteria</taxon>
        <taxon>Bacillati</taxon>
        <taxon>Bacillota</taxon>
        <taxon>Bacilli</taxon>
        <taxon>Lactobacillales</taxon>
        <taxon>Lactobacillaceae</taxon>
        <taxon>Lactobacillus</taxon>
    </lineage>
</organism>
<evidence type="ECO:0000256" key="1">
    <source>
        <dbReference type="ARBA" id="ARBA00023125"/>
    </source>
</evidence>
<dbReference type="AlphaFoldDB" id="A0A916QIM6"/>
<dbReference type="SUPFAM" id="SSF46689">
    <property type="entry name" value="Homeodomain-like"/>
    <property type="match status" value="1"/>
</dbReference>
<dbReference type="GO" id="GO:0003677">
    <property type="term" value="F:DNA binding"/>
    <property type="evidence" value="ECO:0007669"/>
    <property type="project" value="UniProtKB-UniRule"/>
</dbReference>
<sequence>MARRKNMKRRRVILSNTFRLIRENGFDNVSLQRIAEESGISKSLLQSYYPHKATLINDIVHQVFTTLSECVEIKYPDEPKNPYALSKAFVYLIVKLGVTDDGLDQIIMQAFMNNKTLDNWGTMLNTWISKKRLFDEENIDFNELSVGIPFVAAGAGRLYYDRAKHHVDPEKLADYAVKSLMFSFLKCTATDIKQAVNEGHRIINQIDLDEVRYAVDHMFQEPEEEA</sequence>
<feature type="domain" description="HTH tetR-type" evidence="3">
    <location>
        <begin position="7"/>
        <end position="67"/>
    </location>
</feature>
<keyword evidence="5" id="KW-1185">Reference proteome</keyword>
<dbReference type="Proteomes" id="UP000677218">
    <property type="component" value="Unassembled WGS sequence"/>
</dbReference>
<dbReference type="EMBL" id="BMAY01000016">
    <property type="protein sequence ID" value="GFZ27714.1"/>
    <property type="molecule type" value="Genomic_DNA"/>
</dbReference>
<feature type="DNA-binding region" description="H-T-H motif" evidence="2">
    <location>
        <begin position="30"/>
        <end position="49"/>
    </location>
</feature>
<evidence type="ECO:0000313" key="4">
    <source>
        <dbReference type="EMBL" id="GFZ27714.1"/>
    </source>
</evidence>
<keyword evidence="1 2" id="KW-0238">DNA-binding</keyword>
<comment type="caution">
    <text evidence="4">The sequence shown here is derived from an EMBL/GenBank/DDBJ whole genome shotgun (WGS) entry which is preliminary data.</text>
</comment>
<dbReference type="InterPro" id="IPR001647">
    <property type="entry name" value="HTH_TetR"/>
</dbReference>
<gene>
    <name evidence="4" type="primary">tetR_9</name>
    <name evidence="4" type="ORF">LCB40_15940</name>
</gene>
<protein>
    <submittedName>
        <fullName evidence="4">TetR family transcriptional regulator</fullName>
    </submittedName>
</protein>
<evidence type="ECO:0000259" key="3">
    <source>
        <dbReference type="PROSITE" id="PS50977"/>
    </source>
</evidence>
<evidence type="ECO:0000313" key="5">
    <source>
        <dbReference type="Proteomes" id="UP000677218"/>
    </source>
</evidence>
<name>A0A916QIM6_9LACO</name>
<evidence type="ECO:0000256" key="2">
    <source>
        <dbReference type="PROSITE-ProRule" id="PRU00335"/>
    </source>
</evidence>
<accession>A0A916QIM6</accession>